<name>A0A251SP14_HELAN</name>
<evidence type="ECO:0000313" key="1">
    <source>
        <dbReference type="EMBL" id="OTG00597.1"/>
    </source>
</evidence>
<organism evidence="1 2">
    <name type="scientific">Helianthus annuus</name>
    <name type="common">Common sunflower</name>
    <dbReference type="NCBI Taxonomy" id="4232"/>
    <lineage>
        <taxon>Eukaryota</taxon>
        <taxon>Viridiplantae</taxon>
        <taxon>Streptophyta</taxon>
        <taxon>Embryophyta</taxon>
        <taxon>Tracheophyta</taxon>
        <taxon>Spermatophyta</taxon>
        <taxon>Magnoliopsida</taxon>
        <taxon>eudicotyledons</taxon>
        <taxon>Gunneridae</taxon>
        <taxon>Pentapetalae</taxon>
        <taxon>asterids</taxon>
        <taxon>campanulids</taxon>
        <taxon>Asterales</taxon>
        <taxon>Asteraceae</taxon>
        <taxon>Asteroideae</taxon>
        <taxon>Heliantheae alliance</taxon>
        <taxon>Heliantheae</taxon>
        <taxon>Helianthus</taxon>
    </lineage>
</organism>
<sequence length="58" mass="6880">MAFTLTAQVTIHENVRNTVESNFNHQARTLHITSKQLKKNRYLTFGFRSYIMKSVFFL</sequence>
<accession>A0A251SP14</accession>
<evidence type="ECO:0000313" key="2">
    <source>
        <dbReference type="Proteomes" id="UP000215914"/>
    </source>
</evidence>
<dbReference type="AlphaFoldDB" id="A0A251SP14"/>
<reference evidence="2" key="1">
    <citation type="journal article" date="2017" name="Nature">
        <title>The sunflower genome provides insights into oil metabolism, flowering and Asterid evolution.</title>
        <authorList>
            <person name="Badouin H."/>
            <person name="Gouzy J."/>
            <person name="Grassa C.J."/>
            <person name="Murat F."/>
            <person name="Staton S.E."/>
            <person name="Cottret L."/>
            <person name="Lelandais-Briere C."/>
            <person name="Owens G.L."/>
            <person name="Carrere S."/>
            <person name="Mayjonade B."/>
            <person name="Legrand L."/>
            <person name="Gill N."/>
            <person name="Kane N.C."/>
            <person name="Bowers J.E."/>
            <person name="Hubner S."/>
            <person name="Bellec A."/>
            <person name="Berard A."/>
            <person name="Berges H."/>
            <person name="Blanchet N."/>
            <person name="Boniface M.C."/>
            <person name="Brunel D."/>
            <person name="Catrice O."/>
            <person name="Chaidir N."/>
            <person name="Claudel C."/>
            <person name="Donnadieu C."/>
            <person name="Faraut T."/>
            <person name="Fievet G."/>
            <person name="Helmstetter N."/>
            <person name="King M."/>
            <person name="Knapp S.J."/>
            <person name="Lai Z."/>
            <person name="Le Paslier M.C."/>
            <person name="Lippi Y."/>
            <person name="Lorenzon L."/>
            <person name="Mandel J.R."/>
            <person name="Marage G."/>
            <person name="Marchand G."/>
            <person name="Marquand E."/>
            <person name="Bret-Mestries E."/>
            <person name="Morien E."/>
            <person name="Nambeesan S."/>
            <person name="Nguyen T."/>
            <person name="Pegot-Espagnet P."/>
            <person name="Pouilly N."/>
            <person name="Raftis F."/>
            <person name="Sallet E."/>
            <person name="Schiex T."/>
            <person name="Thomas J."/>
            <person name="Vandecasteele C."/>
            <person name="Vares D."/>
            <person name="Vear F."/>
            <person name="Vautrin S."/>
            <person name="Crespi M."/>
            <person name="Mangin B."/>
            <person name="Burke J.M."/>
            <person name="Salse J."/>
            <person name="Munos S."/>
            <person name="Vincourt P."/>
            <person name="Rieseberg L.H."/>
            <person name="Langlade N.B."/>
        </authorList>
    </citation>
    <scope>NUCLEOTIDE SEQUENCE [LARGE SCALE GENOMIC DNA]</scope>
    <source>
        <strain evidence="2">cv. SF193</strain>
    </source>
</reference>
<dbReference type="Proteomes" id="UP000215914">
    <property type="component" value="Chromosome 13"/>
</dbReference>
<dbReference type="EMBL" id="CM007902">
    <property type="protein sequence ID" value="OTG00597.1"/>
    <property type="molecule type" value="Genomic_DNA"/>
</dbReference>
<dbReference type="InParanoid" id="A0A251SP14"/>
<gene>
    <name evidence="1" type="ORF">HannXRQ_Chr13g0392801</name>
</gene>
<keyword evidence="2" id="KW-1185">Reference proteome</keyword>
<proteinExistence type="predicted"/>
<protein>
    <submittedName>
        <fullName evidence="1">Uncharacterized protein</fullName>
    </submittedName>
</protein>